<name>A0A9P8PUR8_9ASCO</name>
<evidence type="ECO:0000313" key="2">
    <source>
        <dbReference type="EMBL" id="KAH3678686.1"/>
    </source>
</evidence>
<gene>
    <name evidence="2" type="ORF">OGATHE_000236</name>
</gene>
<dbReference type="EMBL" id="JAEUBD010000014">
    <property type="protein sequence ID" value="KAH3678686.1"/>
    <property type="molecule type" value="Genomic_DNA"/>
</dbReference>
<feature type="region of interest" description="Disordered" evidence="1">
    <location>
        <begin position="226"/>
        <end position="245"/>
    </location>
</feature>
<comment type="caution">
    <text evidence="2">The sequence shown here is derived from an EMBL/GenBank/DDBJ whole genome shotgun (WGS) entry which is preliminary data.</text>
</comment>
<reference evidence="2" key="1">
    <citation type="journal article" date="2021" name="Open Biol.">
        <title>Shared evolutionary footprints suggest mitochondrial oxidative damage underlies multiple complex I losses in fungi.</title>
        <authorList>
            <person name="Schikora-Tamarit M.A."/>
            <person name="Marcet-Houben M."/>
            <person name="Nosek J."/>
            <person name="Gabaldon T."/>
        </authorList>
    </citation>
    <scope>NUCLEOTIDE SEQUENCE</scope>
    <source>
        <strain evidence="2">NCAIM Y.01608</strain>
    </source>
</reference>
<dbReference type="Proteomes" id="UP000788993">
    <property type="component" value="Unassembled WGS sequence"/>
</dbReference>
<organism evidence="2 3">
    <name type="scientific">Ogataea polymorpha</name>
    <dbReference type="NCBI Taxonomy" id="460523"/>
    <lineage>
        <taxon>Eukaryota</taxon>
        <taxon>Fungi</taxon>
        <taxon>Dikarya</taxon>
        <taxon>Ascomycota</taxon>
        <taxon>Saccharomycotina</taxon>
        <taxon>Pichiomycetes</taxon>
        <taxon>Pichiales</taxon>
        <taxon>Pichiaceae</taxon>
        <taxon>Ogataea</taxon>
    </lineage>
</organism>
<evidence type="ECO:0000256" key="1">
    <source>
        <dbReference type="SAM" id="MobiDB-lite"/>
    </source>
</evidence>
<proteinExistence type="predicted"/>
<accession>A0A9P8PUR8</accession>
<reference evidence="2" key="2">
    <citation type="submission" date="2021-01" db="EMBL/GenBank/DDBJ databases">
        <authorList>
            <person name="Schikora-Tamarit M.A."/>
        </authorList>
    </citation>
    <scope>NUCLEOTIDE SEQUENCE</scope>
    <source>
        <strain evidence="2">NCAIM Y.01608</strain>
    </source>
</reference>
<protein>
    <submittedName>
        <fullName evidence="2">Uncharacterized protein</fullName>
    </submittedName>
</protein>
<keyword evidence="3" id="KW-1185">Reference proteome</keyword>
<evidence type="ECO:0000313" key="3">
    <source>
        <dbReference type="Proteomes" id="UP000788993"/>
    </source>
</evidence>
<sequence>MPQIFVVNRSQTGQSSGINHGILSFLVVLSCSDSTTGFQAQTGFQNGIRRCRCRPLGPPDRRPKIPWSTAGIPAATCRRRWRSYASLIGQAVHPHRRAWNAGRRRCFDLRLLSVLCPAPAGRGHLQSAPVPPDVADPASKFWPYLIKYTELPFKTGLNLTLSRSNLNNVESNGLGKWSALSNSHNVTLLNSESWRNVSSEILVSLLVSVVFRDVVQVVSSDDDGSVHFGGHNSTGQNSTSDRDSTGERTLLVNVGTLNSGLRSLESQTDVLVPSLGSSGGLGLWVGEDVWLLRC</sequence>
<dbReference type="AlphaFoldDB" id="A0A9P8PUR8"/>